<feature type="region of interest" description="Disordered" evidence="1">
    <location>
        <begin position="1"/>
        <end position="32"/>
    </location>
</feature>
<feature type="compositionally biased region" description="Pro residues" evidence="1">
    <location>
        <begin position="81"/>
        <end position="90"/>
    </location>
</feature>
<reference evidence="2 3" key="1">
    <citation type="journal article" date="2016" name="Sci. Rep.">
        <title>Evaluation of genetic diversity among strains of the human gut commensal Bifidobacterium adolescentis.</title>
        <authorList>
            <person name="Duranti S."/>
            <person name="Milani C."/>
            <person name="Lugli G.A."/>
            <person name="Mancabelli L."/>
            <person name="Turroni F."/>
            <person name="Ferrario C."/>
            <person name="Mangifesta M."/>
            <person name="Viappiani A."/>
            <person name="Sanchez B."/>
            <person name="Margolles A."/>
            <person name="van Sinderen D."/>
            <person name="Ventura M."/>
        </authorList>
    </citation>
    <scope>NUCLEOTIDE SEQUENCE [LARGE SCALE GENOMIC DNA]</scope>
    <source>
        <strain evidence="2 3">AD2-8</strain>
    </source>
</reference>
<dbReference type="Proteomes" id="UP000193664">
    <property type="component" value="Unassembled WGS sequence"/>
</dbReference>
<organism evidence="2 3">
    <name type="scientific">Bifidobacterium adolescentis</name>
    <dbReference type="NCBI Taxonomy" id="1680"/>
    <lineage>
        <taxon>Bacteria</taxon>
        <taxon>Bacillati</taxon>
        <taxon>Actinomycetota</taxon>
        <taxon>Actinomycetes</taxon>
        <taxon>Bifidobacteriales</taxon>
        <taxon>Bifidobacteriaceae</taxon>
        <taxon>Bifidobacterium</taxon>
    </lineage>
</organism>
<dbReference type="AlphaFoldDB" id="A0A1X2ZHB0"/>
<comment type="caution">
    <text evidence="2">The sequence shown here is derived from an EMBL/GenBank/DDBJ whole genome shotgun (WGS) entry which is preliminary data.</text>
</comment>
<proteinExistence type="predicted"/>
<feature type="region of interest" description="Disordered" evidence="1">
    <location>
        <begin position="60"/>
        <end position="105"/>
    </location>
</feature>
<gene>
    <name evidence="2" type="ORF">AD0028_1526</name>
</gene>
<name>A0A1X2ZHB0_BIFAD</name>
<accession>A0A1X2ZHB0</accession>
<protein>
    <submittedName>
        <fullName evidence="2">Uncharacterized protein</fullName>
    </submittedName>
</protein>
<evidence type="ECO:0000256" key="1">
    <source>
        <dbReference type="SAM" id="MobiDB-lite"/>
    </source>
</evidence>
<sequence>MVMDAKGNSHKAAGRPDGGQFDAKAGQGSDDDLDFGAIDSRVADVMPDLTEEERHRAILAILGREEAEPETMVDEDGIKRPPTPPAPPAVSPSAPGGDDNTGSLSADETADLLARAARVEVGPDGARLTDKDGHVLFDGSDGRHLDYRTARRDPAMRRAVRAVYRGDLSGMPAAQRRSAMRQAWRLSGPYDRRRAIDASPNRRYIPAGSIARSLKRRRDKEGAADLLCDLFYEDAGAAGNVIRAGYPDDKKSAFIFMNRTKIQRYDKDVFSKTEKGKDGNPKLLHAKGTAIVGDYVAARTGRQVHGPLPNPKGAAARSYLSMIWKPTNGVPSEQDVKDVCDVLRACDDDPETQARMMWDMCYGTGAATNPDGDVEFAKRILGGRKAHKRGVGLLNRFSAGKGQGNAARMVAYRKPMTTEAARIFLEMEPGDGRRANTGYTRRKRGKDGQMHDVRPARLTEMRNFIHSVYEI</sequence>
<dbReference type="RefSeq" id="WP_085408548.1">
    <property type="nucleotide sequence ID" value="NZ_LNKF01000007.1"/>
</dbReference>
<evidence type="ECO:0000313" key="3">
    <source>
        <dbReference type="Proteomes" id="UP000193664"/>
    </source>
</evidence>
<feature type="region of interest" description="Disordered" evidence="1">
    <location>
        <begin position="431"/>
        <end position="450"/>
    </location>
</feature>
<evidence type="ECO:0000313" key="2">
    <source>
        <dbReference type="EMBL" id="OSG93561.1"/>
    </source>
</evidence>
<dbReference type="EMBL" id="LNKF01000007">
    <property type="protein sequence ID" value="OSG93561.1"/>
    <property type="molecule type" value="Genomic_DNA"/>
</dbReference>